<name>A0A3G2LC25_9FLAO</name>
<dbReference type="GO" id="GO:0005737">
    <property type="term" value="C:cytoplasm"/>
    <property type="evidence" value="ECO:0007669"/>
    <property type="project" value="TreeGrafter"/>
</dbReference>
<dbReference type="SUPFAM" id="SSF51971">
    <property type="entry name" value="Nucleotide-binding domain"/>
    <property type="match status" value="1"/>
</dbReference>
<sequence>MVDYLVVGLGLAGISFCERLKQNGLSFKVVSDDSQTSSQVAGGLYNPVILKRFTLAWKADEQLHLTKSFYSDLESRLNVQLNYPLQVFRRFHSIEEQNQWFGASDRDSLNHFLSPQLQKNSNQYLNASLGFGEVLHTGRIDTSTLIEYYRKSLIKQNLLIQNRFEHNQLAMEQDYISYQSIKAKRVVFCEGFGVKSNPYFNYLPINGSKGEYLLVKAPELKETRAIKSSLFIIPLGEDVYQVGANYEWKDKTNLPTEVAKRWILERFEDLVTCDYEIVGQIAGVRPTVADRRPLVGRHPKHKRLFILNGFGSRGVLIAPFASSHLLKFIENDEPIDDEMNVDRYEKKFS</sequence>
<reference evidence="3 4" key="1">
    <citation type="submission" date="2018-08" db="EMBL/GenBank/DDBJ databases">
        <title>The reduced genetic potential of extracellular carbohydrate catabolism in Euzebyella marina RN62, a Flavobacteriia bacterium isolated from the hadal water.</title>
        <authorList>
            <person name="Xue C."/>
        </authorList>
    </citation>
    <scope>NUCLEOTIDE SEQUENCE [LARGE SCALE GENOMIC DNA]</scope>
    <source>
        <strain evidence="3 4">RN62</strain>
    </source>
</reference>
<dbReference type="Gene3D" id="3.50.50.60">
    <property type="entry name" value="FAD/NAD(P)-binding domain"/>
    <property type="match status" value="1"/>
</dbReference>
<dbReference type="AlphaFoldDB" id="A0A3G2LC25"/>
<organism evidence="3 4">
    <name type="scientific">Euzebyella marina</name>
    <dbReference type="NCBI Taxonomy" id="1761453"/>
    <lineage>
        <taxon>Bacteria</taxon>
        <taxon>Pseudomonadati</taxon>
        <taxon>Bacteroidota</taxon>
        <taxon>Flavobacteriia</taxon>
        <taxon>Flavobacteriales</taxon>
        <taxon>Flavobacteriaceae</taxon>
        <taxon>Euzebyella</taxon>
    </lineage>
</organism>
<dbReference type="Pfam" id="PF01266">
    <property type="entry name" value="DAO"/>
    <property type="match status" value="1"/>
</dbReference>
<gene>
    <name evidence="3" type="ORF">D1013_17835</name>
</gene>
<evidence type="ECO:0000256" key="1">
    <source>
        <dbReference type="ARBA" id="ARBA00023002"/>
    </source>
</evidence>
<dbReference type="InterPro" id="IPR006076">
    <property type="entry name" value="FAD-dep_OxRdtase"/>
</dbReference>
<dbReference type="OrthoDB" id="214253at2"/>
<dbReference type="KEGG" id="emar:D1013_17835"/>
<dbReference type="Proteomes" id="UP000276309">
    <property type="component" value="Chromosome"/>
</dbReference>
<proteinExistence type="predicted"/>
<dbReference type="Gene3D" id="3.30.9.10">
    <property type="entry name" value="D-Amino Acid Oxidase, subunit A, domain 2"/>
    <property type="match status" value="1"/>
</dbReference>
<dbReference type="EMBL" id="CP032050">
    <property type="protein sequence ID" value="AYN69805.1"/>
    <property type="molecule type" value="Genomic_DNA"/>
</dbReference>
<accession>A0A3G2LC25</accession>
<dbReference type="InterPro" id="IPR036188">
    <property type="entry name" value="FAD/NAD-bd_sf"/>
</dbReference>
<feature type="domain" description="FAD dependent oxidoreductase" evidence="2">
    <location>
        <begin position="3"/>
        <end position="321"/>
    </location>
</feature>
<protein>
    <submittedName>
        <fullName evidence="3">FAD-binding oxidoreductase</fullName>
    </submittedName>
</protein>
<keyword evidence="1" id="KW-0560">Oxidoreductase</keyword>
<dbReference type="GO" id="GO:0016491">
    <property type="term" value="F:oxidoreductase activity"/>
    <property type="evidence" value="ECO:0007669"/>
    <property type="project" value="UniProtKB-KW"/>
</dbReference>
<dbReference type="PANTHER" id="PTHR13847:SF289">
    <property type="entry name" value="GLYCINE OXIDASE"/>
    <property type="match status" value="1"/>
</dbReference>
<dbReference type="SUPFAM" id="SSF54373">
    <property type="entry name" value="FAD-linked reductases, C-terminal domain"/>
    <property type="match status" value="1"/>
</dbReference>
<evidence type="ECO:0000313" key="4">
    <source>
        <dbReference type="Proteomes" id="UP000276309"/>
    </source>
</evidence>
<evidence type="ECO:0000313" key="3">
    <source>
        <dbReference type="EMBL" id="AYN69805.1"/>
    </source>
</evidence>
<dbReference type="PANTHER" id="PTHR13847">
    <property type="entry name" value="SARCOSINE DEHYDROGENASE-RELATED"/>
    <property type="match status" value="1"/>
</dbReference>
<keyword evidence="4" id="KW-1185">Reference proteome</keyword>
<evidence type="ECO:0000259" key="2">
    <source>
        <dbReference type="Pfam" id="PF01266"/>
    </source>
</evidence>